<reference evidence="2" key="2">
    <citation type="journal article" date="2023" name="Int. J. Mol. Sci.">
        <title>De Novo Assembly and Annotation of 11 Diverse Shrub Willow (Salix) Genomes Reveals Novel Gene Organization in Sex-Linked Regions.</title>
        <authorList>
            <person name="Hyden B."/>
            <person name="Feng K."/>
            <person name="Yates T.B."/>
            <person name="Jawdy S."/>
            <person name="Cereghino C."/>
            <person name="Smart L.B."/>
            <person name="Muchero W."/>
        </authorList>
    </citation>
    <scope>NUCLEOTIDE SEQUENCE</scope>
    <source>
        <tissue evidence="2">Shoot tip</tissue>
    </source>
</reference>
<evidence type="ECO:0000313" key="3">
    <source>
        <dbReference type="Proteomes" id="UP001141253"/>
    </source>
</evidence>
<dbReference type="PANTHER" id="PTHR21234">
    <property type="entry name" value="PURINE NUCLEOSIDE PHOSPHORYLASE"/>
    <property type="match status" value="1"/>
</dbReference>
<keyword evidence="1" id="KW-0732">Signal</keyword>
<evidence type="ECO:0000256" key="1">
    <source>
        <dbReference type="SAM" id="SignalP"/>
    </source>
</evidence>
<name>A0ABQ9A571_9ROSI</name>
<comment type="caution">
    <text evidence="2">The sequence shown here is derived from an EMBL/GenBank/DDBJ whole genome shotgun (WGS) entry which is preliminary data.</text>
</comment>
<dbReference type="InterPro" id="IPR035994">
    <property type="entry name" value="Nucleoside_phosphorylase_sf"/>
</dbReference>
<feature type="chain" id="PRO_5046771975" evidence="1">
    <location>
        <begin position="22"/>
        <end position="224"/>
    </location>
</feature>
<organism evidence="2 3">
    <name type="scientific">Salix suchowensis</name>
    <dbReference type="NCBI Taxonomy" id="1278906"/>
    <lineage>
        <taxon>Eukaryota</taxon>
        <taxon>Viridiplantae</taxon>
        <taxon>Streptophyta</taxon>
        <taxon>Embryophyta</taxon>
        <taxon>Tracheophyta</taxon>
        <taxon>Spermatophyta</taxon>
        <taxon>Magnoliopsida</taxon>
        <taxon>eudicotyledons</taxon>
        <taxon>Gunneridae</taxon>
        <taxon>Pentapetalae</taxon>
        <taxon>rosids</taxon>
        <taxon>fabids</taxon>
        <taxon>Malpighiales</taxon>
        <taxon>Salicaceae</taxon>
        <taxon>Saliceae</taxon>
        <taxon>Salix</taxon>
    </lineage>
</organism>
<dbReference type="PANTHER" id="PTHR21234:SF30">
    <property type="entry name" value="PHOSPHORYLASE SUPERFAMILY PROTEIN"/>
    <property type="match status" value="1"/>
</dbReference>
<protein>
    <submittedName>
        <fullName evidence="2">Uncharacterized protein</fullName>
    </submittedName>
</protein>
<keyword evidence="3" id="KW-1185">Reference proteome</keyword>
<dbReference type="EMBL" id="JAPFFI010000023">
    <property type="protein sequence ID" value="KAJ6323076.1"/>
    <property type="molecule type" value="Genomic_DNA"/>
</dbReference>
<evidence type="ECO:0000313" key="2">
    <source>
        <dbReference type="EMBL" id="KAJ6323076.1"/>
    </source>
</evidence>
<sequence length="224" mass="24769">MAAKLVKATIFCIARLDLLVGYTCVSYTVKEDRFLEANKAGTGDFKPNPGHPFVDLSGRLFRVRMVKGKNVIYVGCGFGMVSAAAARQQMLDLFDIAGIVHFDPRAIRFSSLKCCPSCCQIHRQSSGEINSMQNAYKKGLLASSVRAAKESKVQQHGLKSYSFEVNRYKGSEHDNVTILKNATEFDNALTTSAPTLKSIGLFKEKCMRTRKRGGYVSRHSHSSD</sequence>
<reference evidence="2" key="1">
    <citation type="submission" date="2022-10" db="EMBL/GenBank/DDBJ databases">
        <authorList>
            <person name="Hyden B.L."/>
            <person name="Feng K."/>
            <person name="Yates T."/>
            <person name="Jawdy S."/>
            <person name="Smart L.B."/>
            <person name="Muchero W."/>
        </authorList>
    </citation>
    <scope>NUCLEOTIDE SEQUENCE</scope>
    <source>
        <tissue evidence="2">Shoot tip</tissue>
    </source>
</reference>
<gene>
    <name evidence="2" type="ORF">OIU77_012831</name>
</gene>
<proteinExistence type="predicted"/>
<accession>A0ABQ9A571</accession>
<dbReference type="Proteomes" id="UP001141253">
    <property type="component" value="Chromosome 8"/>
</dbReference>
<dbReference type="SUPFAM" id="SSF53167">
    <property type="entry name" value="Purine and uridine phosphorylases"/>
    <property type="match status" value="1"/>
</dbReference>
<feature type="signal peptide" evidence="1">
    <location>
        <begin position="1"/>
        <end position="21"/>
    </location>
</feature>